<comment type="caution">
    <text evidence="2">The sequence shown here is derived from an EMBL/GenBank/DDBJ whole genome shotgun (WGS) entry which is preliminary data.</text>
</comment>
<reference evidence="3" key="1">
    <citation type="journal article" date="2019" name="Int. J. Syst. Evol. Microbiol.">
        <title>The Global Catalogue of Microorganisms (GCM) 10K type strain sequencing project: providing services to taxonomists for standard genome sequencing and annotation.</title>
        <authorList>
            <consortium name="The Broad Institute Genomics Platform"/>
            <consortium name="The Broad Institute Genome Sequencing Center for Infectious Disease"/>
            <person name="Wu L."/>
            <person name="Ma J."/>
        </authorList>
    </citation>
    <scope>NUCLEOTIDE SEQUENCE [LARGE SCALE GENOMIC DNA]</scope>
    <source>
        <strain evidence="3">JCM 16929</strain>
    </source>
</reference>
<dbReference type="InterPro" id="IPR051200">
    <property type="entry name" value="Host-pathogen_enzymatic-act"/>
</dbReference>
<gene>
    <name evidence="2" type="ORF">GCM10022236_18480</name>
</gene>
<dbReference type="SUPFAM" id="SSF50974">
    <property type="entry name" value="Nitrous oxide reductase, N-terminal domain"/>
    <property type="match status" value="1"/>
</dbReference>
<name>A0ABP6ZQM9_9ACTN</name>
<sequence>MSVHRRIVASAAAGAIALSVAVTGTASAAPAMPTAAAAAKAPAVHTVGVGSNPYAVAVSQSLGKAFVVNDGSVSVVSLLTHRELTEFGTGNNQYQNDIALMRSNTQGYITDNAMKNLTVIDTETYKVAKQIPVGYGAIGVVKANTSAGQRAYVITAAHAGPQGSGARNELVAIQTSTGKVVARTKLPQSPGAVVVAPGAKSVWVGGDVDGKIFQVSTKTGKITKTWKPTKAGPITALAFAPGGKKVWITGLAGVSVISAKSGKSAKFITAPKIFPGFIVPNDVVLNASGKYAFVENSVQNAQGDVSAVAAINTKTYKVAWRVKTGSQPEGMALDKTRGVAYVPNYDDDTVSYFSVPK</sequence>
<dbReference type="PANTHER" id="PTHR47197:SF3">
    <property type="entry name" value="DIHYDRO-HEME D1 DEHYDROGENASE"/>
    <property type="match status" value="1"/>
</dbReference>
<dbReference type="InterPro" id="IPR015943">
    <property type="entry name" value="WD40/YVTN_repeat-like_dom_sf"/>
</dbReference>
<evidence type="ECO:0000313" key="2">
    <source>
        <dbReference type="EMBL" id="GAA3616661.1"/>
    </source>
</evidence>
<keyword evidence="1" id="KW-0732">Signal</keyword>
<organism evidence="2 3">
    <name type="scientific">Microlunatus ginsengisoli</name>
    <dbReference type="NCBI Taxonomy" id="363863"/>
    <lineage>
        <taxon>Bacteria</taxon>
        <taxon>Bacillati</taxon>
        <taxon>Actinomycetota</taxon>
        <taxon>Actinomycetes</taxon>
        <taxon>Propionibacteriales</taxon>
        <taxon>Propionibacteriaceae</taxon>
        <taxon>Microlunatus</taxon>
    </lineage>
</organism>
<proteinExistence type="predicted"/>
<dbReference type="Proteomes" id="UP001501490">
    <property type="component" value="Unassembled WGS sequence"/>
</dbReference>
<dbReference type="PANTHER" id="PTHR47197">
    <property type="entry name" value="PROTEIN NIRF"/>
    <property type="match status" value="1"/>
</dbReference>
<dbReference type="EMBL" id="BAABAB010000013">
    <property type="protein sequence ID" value="GAA3616661.1"/>
    <property type="molecule type" value="Genomic_DNA"/>
</dbReference>
<dbReference type="Gene3D" id="2.130.10.10">
    <property type="entry name" value="YVTN repeat-like/Quinoprotein amine dehydrogenase"/>
    <property type="match status" value="2"/>
</dbReference>
<dbReference type="InterPro" id="IPR011045">
    <property type="entry name" value="N2O_reductase_N"/>
</dbReference>
<protein>
    <recommendedName>
        <fullName evidence="4">YncE family protein</fullName>
    </recommendedName>
</protein>
<dbReference type="RefSeq" id="WP_344803677.1">
    <property type="nucleotide sequence ID" value="NZ_BAABAB010000013.1"/>
</dbReference>
<feature type="signal peptide" evidence="1">
    <location>
        <begin position="1"/>
        <end position="28"/>
    </location>
</feature>
<keyword evidence="3" id="KW-1185">Reference proteome</keyword>
<evidence type="ECO:0008006" key="4">
    <source>
        <dbReference type="Google" id="ProtNLM"/>
    </source>
</evidence>
<evidence type="ECO:0000313" key="3">
    <source>
        <dbReference type="Proteomes" id="UP001501490"/>
    </source>
</evidence>
<evidence type="ECO:0000256" key="1">
    <source>
        <dbReference type="SAM" id="SignalP"/>
    </source>
</evidence>
<dbReference type="InterPro" id="IPR011048">
    <property type="entry name" value="Haem_d1_sf"/>
</dbReference>
<feature type="chain" id="PRO_5047043492" description="YncE family protein" evidence="1">
    <location>
        <begin position="29"/>
        <end position="357"/>
    </location>
</feature>
<dbReference type="SUPFAM" id="SSF51004">
    <property type="entry name" value="C-terminal (heme d1) domain of cytochrome cd1-nitrite reductase"/>
    <property type="match status" value="1"/>
</dbReference>
<accession>A0ABP6ZQM9</accession>